<dbReference type="PANTHER" id="PTHR33121:SF70">
    <property type="entry name" value="SIGNALING PROTEIN YKOW"/>
    <property type="match status" value="1"/>
</dbReference>
<dbReference type="InterPro" id="IPR050706">
    <property type="entry name" value="Cyclic-di-GMP_PDE-like"/>
</dbReference>
<dbReference type="SUPFAM" id="SSF55073">
    <property type="entry name" value="Nucleotide cyclase"/>
    <property type="match status" value="1"/>
</dbReference>
<dbReference type="InterPro" id="IPR043128">
    <property type="entry name" value="Rev_trsase/Diguanyl_cyclase"/>
</dbReference>
<dbReference type="InterPro" id="IPR029787">
    <property type="entry name" value="Nucleotide_cyclase"/>
</dbReference>
<dbReference type="AlphaFoldDB" id="A0A1T4RQW2"/>
<feature type="domain" description="GGDEF" evidence="2">
    <location>
        <begin position="23"/>
        <end position="156"/>
    </location>
</feature>
<dbReference type="SMART" id="SM00052">
    <property type="entry name" value="EAL"/>
    <property type="match status" value="1"/>
</dbReference>
<dbReference type="Pfam" id="PF00563">
    <property type="entry name" value="EAL"/>
    <property type="match status" value="1"/>
</dbReference>
<dbReference type="Proteomes" id="UP000190061">
    <property type="component" value="Unassembled WGS sequence"/>
</dbReference>
<dbReference type="InterPro" id="IPR000160">
    <property type="entry name" value="GGDEF_dom"/>
</dbReference>
<protein>
    <submittedName>
        <fullName evidence="3">Diguanylate cyclase (GGDEF) domain-containing protein</fullName>
    </submittedName>
</protein>
<feature type="domain" description="EAL" evidence="1">
    <location>
        <begin position="160"/>
        <end position="413"/>
    </location>
</feature>
<dbReference type="OrthoDB" id="9812358at2"/>
<dbReference type="CDD" id="cd01948">
    <property type="entry name" value="EAL"/>
    <property type="match status" value="1"/>
</dbReference>
<dbReference type="NCBIfam" id="TIGR00254">
    <property type="entry name" value="GGDEF"/>
    <property type="match status" value="1"/>
</dbReference>
<organism evidence="3 4">
    <name type="scientific">Lysobacter spongiicola DSM 21749</name>
    <dbReference type="NCBI Taxonomy" id="1122188"/>
    <lineage>
        <taxon>Bacteria</taxon>
        <taxon>Pseudomonadati</taxon>
        <taxon>Pseudomonadota</taxon>
        <taxon>Gammaproteobacteria</taxon>
        <taxon>Lysobacterales</taxon>
        <taxon>Lysobacteraceae</taxon>
        <taxon>Novilysobacter</taxon>
    </lineage>
</organism>
<dbReference type="STRING" id="1122188.SAMN02745674_02323"/>
<dbReference type="PANTHER" id="PTHR33121">
    <property type="entry name" value="CYCLIC DI-GMP PHOSPHODIESTERASE PDEF"/>
    <property type="match status" value="1"/>
</dbReference>
<reference evidence="3 4" key="1">
    <citation type="submission" date="2017-02" db="EMBL/GenBank/DDBJ databases">
        <authorList>
            <person name="Peterson S.W."/>
        </authorList>
    </citation>
    <scope>NUCLEOTIDE SEQUENCE [LARGE SCALE GENOMIC DNA]</scope>
    <source>
        <strain evidence="3 4">DSM 21749</strain>
    </source>
</reference>
<dbReference type="RefSeq" id="WP_078758872.1">
    <property type="nucleotide sequence ID" value="NZ_FUXP01000010.1"/>
</dbReference>
<accession>A0A1T4RQW2</accession>
<dbReference type="PROSITE" id="PS50883">
    <property type="entry name" value="EAL"/>
    <property type="match status" value="1"/>
</dbReference>
<evidence type="ECO:0000259" key="1">
    <source>
        <dbReference type="PROSITE" id="PS50883"/>
    </source>
</evidence>
<dbReference type="SMART" id="SM00267">
    <property type="entry name" value="GGDEF"/>
    <property type="match status" value="1"/>
</dbReference>
<dbReference type="SUPFAM" id="SSF141868">
    <property type="entry name" value="EAL domain-like"/>
    <property type="match status" value="1"/>
</dbReference>
<name>A0A1T4RQW2_9GAMM</name>
<dbReference type="GO" id="GO:0071111">
    <property type="term" value="F:cyclic-guanylate-specific phosphodiesterase activity"/>
    <property type="evidence" value="ECO:0007669"/>
    <property type="project" value="InterPro"/>
</dbReference>
<dbReference type="Pfam" id="PF00990">
    <property type="entry name" value="GGDEF"/>
    <property type="match status" value="1"/>
</dbReference>
<keyword evidence="4" id="KW-1185">Reference proteome</keyword>
<sequence length="414" mass="45844">MNRGTLATRLDELLEANPCEEGRTIGVMLVRLQRLREFRLVYGFAAGDAVSSAACEAMREALRPSDEIHRISEDEFAVLLPCLRGRNHAALAGSRVVRAFEAPLQLGHRAALASVAVGISISPEHGVDAESLLRRAELAYGEAARHTERSVVYSAENEPVLVPYELLRDAITGNQLEVYLQPILDLRQHRLTGAEALSRWHDPQLGQVSPDNFIGLAEDTGLISDLTRWNLNASLRHLARARRQVPDMNLSVNLSPRMFAERDIAVQIASALDVWDASPEAVTLEVTENALMEDPALSLRLLTSLRDRGFGISIDDFGSGYSSLAYLKQFPATELKIDRSFVMDMQSDARSVQLVRSMIDLGHHLQMHVVAEGVEDATTLELLTRMGCDRAQGYHIRRPQPAADFVASLEPQNR</sequence>
<evidence type="ECO:0000259" key="2">
    <source>
        <dbReference type="PROSITE" id="PS50887"/>
    </source>
</evidence>
<dbReference type="InterPro" id="IPR001633">
    <property type="entry name" value="EAL_dom"/>
</dbReference>
<dbReference type="Gene3D" id="3.20.20.450">
    <property type="entry name" value="EAL domain"/>
    <property type="match status" value="1"/>
</dbReference>
<dbReference type="EMBL" id="FUXP01000010">
    <property type="protein sequence ID" value="SKA18379.1"/>
    <property type="molecule type" value="Genomic_DNA"/>
</dbReference>
<gene>
    <name evidence="3" type="ORF">SAMN02745674_02323</name>
</gene>
<proteinExistence type="predicted"/>
<dbReference type="CDD" id="cd01949">
    <property type="entry name" value="GGDEF"/>
    <property type="match status" value="1"/>
</dbReference>
<dbReference type="PROSITE" id="PS50887">
    <property type="entry name" value="GGDEF"/>
    <property type="match status" value="1"/>
</dbReference>
<dbReference type="InterPro" id="IPR035919">
    <property type="entry name" value="EAL_sf"/>
</dbReference>
<evidence type="ECO:0000313" key="3">
    <source>
        <dbReference type="EMBL" id="SKA18379.1"/>
    </source>
</evidence>
<dbReference type="Gene3D" id="3.30.70.270">
    <property type="match status" value="1"/>
</dbReference>
<evidence type="ECO:0000313" key="4">
    <source>
        <dbReference type="Proteomes" id="UP000190061"/>
    </source>
</evidence>